<feature type="transmembrane region" description="Helical" evidence="1">
    <location>
        <begin position="210"/>
        <end position="233"/>
    </location>
</feature>
<keyword evidence="1" id="KW-1133">Transmembrane helix</keyword>
<feature type="transmembrane region" description="Helical" evidence="1">
    <location>
        <begin position="186"/>
        <end position="204"/>
    </location>
</feature>
<name>A0A7S0RSJ4_9CHLO</name>
<dbReference type="EMBL" id="HBFA01034705">
    <property type="protein sequence ID" value="CAD8685729.1"/>
    <property type="molecule type" value="Transcribed_RNA"/>
</dbReference>
<sequence>MCAPAVSTTVVREPVKKEEIAIDRVSVVENQNAFGKLIGLKYPADIRAICTLGVKFGSVVAHWQLFPFLGRWGWALTPFGFVPAFLTCCITHNAMHCAMFKNRSAETTFRTVLSLALGHPVQLYNPTHNHNHHAHTQTEDDHSMTDKVQYQRHWMNGFLYFFHCLPSVFKLENAYIAEQYQRGGTTFTRIVIQMAALYSVWAYLIYLDWVRFLACVYIPGFSGIFAILSISLLQHDGCSVSDVRQGKDLDVNSARNFVDPSLNYFTMNNGYHSVHHMYPNLHWTHYKKLHEEIVKPRINPALEEPSIIGYVWRTFFYPGVLPPHRRNKVQ</sequence>
<dbReference type="GO" id="GO:0006629">
    <property type="term" value="P:lipid metabolic process"/>
    <property type="evidence" value="ECO:0007669"/>
    <property type="project" value="InterPro"/>
</dbReference>
<proteinExistence type="predicted"/>
<feature type="transmembrane region" description="Helical" evidence="1">
    <location>
        <begin position="72"/>
        <end position="94"/>
    </location>
</feature>
<dbReference type="InterPro" id="IPR005804">
    <property type="entry name" value="FA_desaturase_dom"/>
</dbReference>
<organism evidence="3">
    <name type="scientific">Pyramimonas obovata</name>
    <dbReference type="NCBI Taxonomy" id="1411642"/>
    <lineage>
        <taxon>Eukaryota</taxon>
        <taxon>Viridiplantae</taxon>
        <taxon>Chlorophyta</taxon>
        <taxon>Pyramimonadophyceae</taxon>
        <taxon>Pyramimonadales</taxon>
        <taxon>Pyramimonadaceae</taxon>
        <taxon>Pyramimonas</taxon>
        <taxon>Pyramimonas incertae sedis</taxon>
    </lineage>
</organism>
<gene>
    <name evidence="3" type="ORF">POBO1169_LOCUS17387</name>
</gene>
<feature type="domain" description="Fatty acid desaturase" evidence="2">
    <location>
        <begin position="74"/>
        <end position="294"/>
    </location>
</feature>
<dbReference type="AlphaFoldDB" id="A0A7S0RSJ4"/>
<accession>A0A7S0RSJ4</accession>
<keyword evidence="1" id="KW-0812">Transmembrane</keyword>
<dbReference type="Pfam" id="PF00487">
    <property type="entry name" value="FA_desaturase"/>
    <property type="match status" value="1"/>
</dbReference>
<evidence type="ECO:0000256" key="1">
    <source>
        <dbReference type="SAM" id="Phobius"/>
    </source>
</evidence>
<evidence type="ECO:0000313" key="3">
    <source>
        <dbReference type="EMBL" id="CAD8685729.1"/>
    </source>
</evidence>
<reference evidence="3" key="1">
    <citation type="submission" date="2021-01" db="EMBL/GenBank/DDBJ databases">
        <authorList>
            <person name="Corre E."/>
            <person name="Pelletier E."/>
            <person name="Niang G."/>
            <person name="Scheremetjew M."/>
            <person name="Finn R."/>
            <person name="Kale V."/>
            <person name="Holt S."/>
            <person name="Cochrane G."/>
            <person name="Meng A."/>
            <person name="Brown T."/>
            <person name="Cohen L."/>
        </authorList>
    </citation>
    <scope>NUCLEOTIDE SEQUENCE</scope>
    <source>
        <strain evidence="3">CCMP722</strain>
    </source>
</reference>
<evidence type="ECO:0000259" key="2">
    <source>
        <dbReference type="Pfam" id="PF00487"/>
    </source>
</evidence>
<protein>
    <recommendedName>
        <fullName evidence="2">Fatty acid desaturase domain-containing protein</fullName>
    </recommendedName>
</protein>
<keyword evidence="1" id="KW-0472">Membrane</keyword>